<evidence type="ECO:0000256" key="4">
    <source>
        <dbReference type="ARBA" id="ARBA00012155"/>
    </source>
</evidence>
<dbReference type="Gene3D" id="2.130.10.80">
    <property type="entry name" value="Galactose oxidase/kelch, beta-propeller"/>
    <property type="match status" value="1"/>
</dbReference>
<gene>
    <name evidence="14" type="ORF">HPB52_004043</name>
</gene>
<dbReference type="InterPro" id="IPR029063">
    <property type="entry name" value="SAM-dependent_MTases_sf"/>
</dbReference>
<evidence type="ECO:0000256" key="13">
    <source>
        <dbReference type="ARBA" id="ARBA00049250"/>
    </source>
</evidence>
<comment type="catalytic activity">
    <reaction evidence="1">
        <text>7-[(3S)-3-amino-3-carboxypropyl]wyosine(37) in tRNA(Phe) + S-adenosyl-L-methionine = 7-[(3S)-(3-amino-3-methoxycarbonyl)propyl]wyosine(37) in tRNA(Phe) + S-adenosyl-L-homocysteine</text>
        <dbReference type="Rhea" id="RHEA:36903"/>
        <dbReference type="Rhea" id="RHEA-COMP:10379"/>
        <dbReference type="Rhea" id="RHEA-COMP:11844"/>
        <dbReference type="ChEBI" id="CHEBI:57856"/>
        <dbReference type="ChEBI" id="CHEBI:59789"/>
        <dbReference type="ChEBI" id="CHEBI:73543"/>
        <dbReference type="ChEBI" id="CHEBI:74275"/>
        <dbReference type="EC" id="2.1.1.290"/>
    </reaction>
</comment>
<dbReference type="Pfam" id="PF24681">
    <property type="entry name" value="Kelch_KLHDC2_KLHL20_DRC7"/>
    <property type="match status" value="1"/>
</dbReference>
<evidence type="ECO:0000256" key="6">
    <source>
        <dbReference type="ARBA" id="ARBA00018045"/>
    </source>
</evidence>
<evidence type="ECO:0000256" key="12">
    <source>
        <dbReference type="ARBA" id="ARBA00030847"/>
    </source>
</evidence>
<comment type="pathway">
    <text evidence="2">tRNA modification; wybutosine-tRNA(Phe) biosynthesis.</text>
</comment>
<proteinExistence type="inferred from homology"/>
<evidence type="ECO:0000256" key="7">
    <source>
        <dbReference type="ARBA" id="ARBA00022603"/>
    </source>
</evidence>
<comment type="catalytic activity">
    <reaction evidence="13">
        <text>7-[(3S)-(3-amino-3-methoxycarbonyl)propyl]wyosine(37) in tRNA(Phe) + S-adenosyl-L-methionine + CO2 = wybutosine(37) in tRNA(Phe) + S-adenosyl-L-homocysteine + 2 H(+)</text>
        <dbReference type="Rhea" id="RHEA:37119"/>
        <dbReference type="Rhea" id="RHEA-COMP:11844"/>
        <dbReference type="Rhea" id="RHEA-COMP:11847"/>
        <dbReference type="ChEBI" id="CHEBI:15378"/>
        <dbReference type="ChEBI" id="CHEBI:16526"/>
        <dbReference type="ChEBI" id="CHEBI:57856"/>
        <dbReference type="ChEBI" id="CHEBI:59789"/>
        <dbReference type="ChEBI" id="CHEBI:73544"/>
        <dbReference type="ChEBI" id="CHEBI:74275"/>
        <dbReference type="EC" id="2.3.1.231"/>
    </reaction>
</comment>
<dbReference type="GO" id="GO:0031591">
    <property type="term" value="P:wybutosine biosynthetic process"/>
    <property type="evidence" value="ECO:0007669"/>
    <property type="project" value="TreeGrafter"/>
</dbReference>
<protein>
    <recommendedName>
        <fullName evidence="6">tRNA wybutosine-synthesizing protein 4</fullName>
        <ecNumber evidence="5">2.1.1.290</ecNumber>
        <ecNumber evidence="4">2.3.1.231</ecNumber>
    </recommendedName>
    <alternativeName>
        <fullName evidence="12">tRNA(Phe) (7-(3-amino-3-(methoxycarbonyl)propyl)wyosine(37)-N)-methoxycarbonyltransferase</fullName>
    </alternativeName>
    <alternativeName>
        <fullName evidence="11">tRNA(Phe) (7-(3-amino-3-carboxypropyl)wyosine(37)-O)-methyltransferase</fullName>
    </alternativeName>
</protein>
<dbReference type="PANTHER" id="PTHR46529:SF1">
    <property type="entry name" value="TRNA WYBUTOSINE-SYNTHESIZING PROTEIN 4"/>
    <property type="match status" value="1"/>
</dbReference>
<dbReference type="SUPFAM" id="SSF53335">
    <property type="entry name" value="S-adenosyl-L-methionine-dependent methyltransferases"/>
    <property type="match status" value="1"/>
</dbReference>
<dbReference type="Gene3D" id="3.40.50.150">
    <property type="entry name" value="Vaccinia Virus protein VP39"/>
    <property type="match status" value="1"/>
</dbReference>
<dbReference type="OMA" id="FCILEQF"/>
<accession>A0A9D4T6W0</accession>
<dbReference type="GO" id="GO:0008175">
    <property type="term" value="F:tRNA methyltransferase activity"/>
    <property type="evidence" value="ECO:0007669"/>
    <property type="project" value="TreeGrafter"/>
</dbReference>
<evidence type="ECO:0000256" key="11">
    <source>
        <dbReference type="ARBA" id="ARBA00029750"/>
    </source>
</evidence>
<dbReference type="InterPro" id="IPR037293">
    <property type="entry name" value="Gal_Oxidase_central_sf"/>
</dbReference>
<dbReference type="EC" id="2.1.1.290" evidence="5"/>
<dbReference type="GO" id="GO:0030488">
    <property type="term" value="P:tRNA methylation"/>
    <property type="evidence" value="ECO:0007669"/>
    <property type="project" value="TreeGrafter"/>
</dbReference>
<dbReference type="AlphaFoldDB" id="A0A9D4T6W0"/>
<dbReference type="InterPro" id="IPR011043">
    <property type="entry name" value="Gal_Oxase/kelch_b-propeller"/>
</dbReference>
<dbReference type="SUPFAM" id="SSF50965">
    <property type="entry name" value="Galactose oxidase, central domain"/>
    <property type="match status" value="1"/>
</dbReference>
<comment type="similarity">
    <text evidence="3">Belongs to the methyltransferase superfamily. LCMT family.</text>
</comment>
<keyword evidence="9" id="KW-0949">S-adenosyl-L-methionine</keyword>
<keyword evidence="15" id="KW-1185">Reference proteome</keyword>
<organism evidence="14 15">
    <name type="scientific">Rhipicephalus sanguineus</name>
    <name type="common">Brown dog tick</name>
    <name type="synonym">Ixodes sanguineus</name>
    <dbReference type="NCBI Taxonomy" id="34632"/>
    <lineage>
        <taxon>Eukaryota</taxon>
        <taxon>Metazoa</taxon>
        <taxon>Ecdysozoa</taxon>
        <taxon>Arthropoda</taxon>
        <taxon>Chelicerata</taxon>
        <taxon>Arachnida</taxon>
        <taxon>Acari</taxon>
        <taxon>Parasitiformes</taxon>
        <taxon>Ixodida</taxon>
        <taxon>Ixodoidea</taxon>
        <taxon>Ixodidae</taxon>
        <taxon>Rhipicephalinae</taxon>
        <taxon>Rhipicephalus</taxon>
        <taxon>Rhipicephalus</taxon>
    </lineage>
</organism>
<evidence type="ECO:0000256" key="5">
    <source>
        <dbReference type="ARBA" id="ARBA00012779"/>
    </source>
</evidence>
<dbReference type="Gene3D" id="2.120.10.80">
    <property type="entry name" value="Kelch-type beta propeller"/>
    <property type="match status" value="1"/>
</dbReference>
<keyword evidence="10" id="KW-0819">tRNA processing</keyword>
<evidence type="ECO:0000256" key="10">
    <source>
        <dbReference type="ARBA" id="ARBA00022694"/>
    </source>
</evidence>
<dbReference type="InterPro" id="IPR007213">
    <property type="entry name" value="Ppm1/Ppm2/Tcmp"/>
</dbReference>
<evidence type="ECO:0000256" key="2">
    <source>
        <dbReference type="ARBA" id="ARBA00004797"/>
    </source>
</evidence>
<evidence type="ECO:0000313" key="15">
    <source>
        <dbReference type="Proteomes" id="UP000821837"/>
    </source>
</evidence>
<reference evidence="14" key="2">
    <citation type="submission" date="2021-09" db="EMBL/GenBank/DDBJ databases">
        <authorList>
            <person name="Jia N."/>
            <person name="Wang J."/>
            <person name="Shi W."/>
            <person name="Du L."/>
            <person name="Sun Y."/>
            <person name="Zhan W."/>
            <person name="Jiang J."/>
            <person name="Wang Q."/>
            <person name="Zhang B."/>
            <person name="Ji P."/>
            <person name="Sakyi L.B."/>
            <person name="Cui X."/>
            <person name="Yuan T."/>
            <person name="Jiang B."/>
            <person name="Yang W."/>
            <person name="Lam T.T.-Y."/>
            <person name="Chang Q."/>
            <person name="Ding S."/>
            <person name="Wang X."/>
            <person name="Zhu J."/>
            <person name="Ruan X."/>
            <person name="Zhao L."/>
            <person name="Wei J."/>
            <person name="Que T."/>
            <person name="Du C."/>
            <person name="Cheng J."/>
            <person name="Dai P."/>
            <person name="Han X."/>
            <person name="Huang E."/>
            <person name="Gao Y."/>
            <person name="Liu J."/>
            <person name="Shao H."/>
            <person name="Ye R."/>
            <person name="Li L."/>
            <person name="Wei W."/>
            <person name="Wang X."/>
            <person name="Wang C."/>
            <person name="Huo Q."/>
            <person name="Li W."/>
            <person name="Guo W."/>
            <person name="Chen H."/>
            <person name="Chen S."/>
            <person name="Zhou L."/>
            <person name="Zhou L."/>
            <person name="Ni X."/>
            <person name="Tian J."/>
            <person name="Zhou Y."/>
            <person name="Sheng Y."/>
            <person name="Liu T."/>
            <person name="Pan Y."/>
            <person name="Xia L."/>
            <person name="Li J."/>
            <person name="Zhao F."/>
            <person name="Cao W."/>
        </authorList>
    </citation>
    <scope>NUCLEOTIDE SEQUENCE</scope>
    <source>
        <strain evidence="14">Rsan-2018</strain>
        <tissue evidence="14">Larvae</tissue>
    </source>
</reference>
<comment type="caution">
    <text evidence="14">The sequence shown here is derived from an EMBL/GenBank/DDBJ whole genome shotgun (WGS) entry which is preliminary data.</text>
</comment>
<evidence type="ECO:0000313" key="14">
    <source>
        <dbReference type="EMBL" id="KAH7975658.1"/>
    </source>
</evidence>
<dbReference type="VEuPathDB" id="VectorBase:RSAN_030271"/>
<evidence type="ECO:0000256" key="1">
    <source>
        <dbReference type="ARBA" id="ARBA00001806"/>
    </source>
</evidence>
<evidence type="ECO:0000256" key="8">
    <source>
        <dbReference type="ARBA" id="ARBA00022679"/>
    </source>
</evidence>
<dbReference type="PANTHER" id="PTHR46529">
    <property type="entry name" value="TRNA WYBUTOSINE-SYNTHESIZING PROTEIN 4"/>
    <property type="match status" value="1"/>
</dbReference>
<dbReference type="OrthoDB" id="203237at2759"/>
<evidence type="ECO:0000256" key="3">
    <source>
        <dbReference type="ARBA" id="ARBA00010703"/>
    </source>
</evidence>
<reference evidence="14" key="1">
    <citation type="journal article" date="2020" name="Cell">
        <title>Large-Scale Comparative Analyses of Tick Genomes Elucidate Their Genetic Diversity and Vector Capacities.</title>
        <authorList>
            <consortium name="Tick Genome and Microbiome Consortium (TIGMIC)"/>
            <person name="Jia N."/>
            <person name="Wang J."/>
            <person name="Shi W."/>
            <person name="Du L."/>
            <person name="Sun Y."/>
            <person name="Zhan W."/>
            <person name="Jiang J.F."/>
            <person name="Wang Q."/>
            <person name="Zhang B."/>
            <person name="Ji P."/>
            <person name="Bell-Sakyi L."/>
            <person name="Cui X.M."/>
            <person name="Yuan T.T."/>
            <person name="Jiang B.G."/>
            <person name="Yang W.F."/>
            <person name="Lam T.T."/>
            <person name="Chang Q.C."/>
            <person name="Ding S.J."/>
            <person name="Wang X.J."/>
            <person name="Zhu J.G."/>
            <person name="Ruan X.D."/>
            <person name="Zhao L."/>
            <person name="Wei J.T."/>
            <person name="Ye R.Z."/>
            <person name="Que T.C."/>
            <person name="Du C.H."/>
            <person name="Zhou Y.H."/>
            <person name="Cheng J.X."/>
            <person name="Dai P.F."/>
            <person name="Guo W.B."/>
            <person name="Han X.H."/>
            <person name="Huang E.J."/>
            <person name="Li L.F."/>
            <person name="Wei W."/>
            <person name="Gao Y.C."/>
            <person name="Liu J.Z."/>
            <person name="Shao H.Z."/>
            <person name="Wang X."/>
            <person name="Wang C.C."/>
            <person name="Yang T.C."/>
            <person name="Huo Q.B."/>
            <person name="Li W."/>
            <person name="Chen H.Y."/>
            <person name="Chen S.E."/>
            <person name="Zhou L.G."/>
            <person name="Ni X.B."/>
            <person name="Tian J.H."/>
            <person name="Sheng Y."/>
            <person name="Liu T."/>
            <person name="Pan Y.S."/>
            <person name="Xia L.Y."/>
            <person name="Li J."/>
            <person name="Zhao F."/>
            <person name="Cao W.C."/>
        </authorList>
    </citation>
    <scope>NUCLEOTIDE SEQUENCE</scope>
    <source>
        <strain evidence="14">Rsan-2018</strain>
    </source>
</reference>
<dbReference type="EMBL" id="JABSTV010001246">
    <property type="protein sequence ID" value="KAH7975658.1"/>
    <property type="molecule type" value="Genomic_DNA"/>
</dbReference>
<keyword evidence="8" id="KW-0808">Transferase</keyword>
<dbReference type="InterPro" id="IPR015915">
    <property type="entry name" value="Kelch-typ_b-propeller"/>
</dbReference>
<dbReference type="Pfam" id="PF04072">
    <property type="entry name" value="LCM"/>
    <property type="match status" value="1"/>
</dbReference>
<dbReference type="EC" id="2.3.1.231" evidence="4"/>
<evidence type="ECO:0000256" key="9">
    <source>
        <dbReference type="ARBA" id="ARBA00022691"/>
    </source>
</evidence>
<sequence length="663" mass="72266">MAKKHKHSPVQRTNDSSIVSKCSMASKGYVTDHFTGLFVAKCARRSPLINRGYYVRAKCMTQLFEAFHSAFGNETCQVLSLGAGYDANYFRLKAASALPVNCRYFEVDLSLVVANKRGIIESSTELRSLANALTSGSRSQYSLLGQDIRDVVSLESGLRAAGLDFSVPTLVIAECVLSYLDTKHSDRLVQWTSSAFDIVALAVYEQVEPKDAFGIVMTGHFESLGSPLKSLRDYPNVASLRDRYLSLGYESCECISVSEYLGTLDAKEVSRFQGLEPFDEFEEWLEKCAHYAFAVSRKGRAFDAFLPEGFARHDVAGTPAISTLGPVEWTLHGVDSSLRRFGHSSALTTDGKVITAGGFAENAGKHSRVFEAVLTDPTTFHSEPIGACFEGRQHFAMLCLDDGCVLVNGGRTSPLRSCDTDVALTPSRDGSYVAERSQFAHTPTPRWRHTLTKLRSAEGREQAVLFGGRTPCDAALSDTHVLDVIEGSWSEVPEGVVWPEPRHSHAAVAAEDQSSVIVTCGLSSSEKPLNCVYSFDIATLSWEEIPVEGLLPRFGHTAHLVRPTTVVLVGGVSGRSGEPCGLATIDLVSMVCREVSLPGQDPEHPFMTFGHSSVLIEDSNNNYKILVIGGGGNCFSFGTHFNRYVATIDVRRLLECESCAALF</sequence>
<name>A0A9D4T6W0_RHISA</name>
<dbReference type="Proteomes" id="UP000821837">
    <property type="component" value="Chromosome 10"/>
</dbReference>
<keyword evidence="7" id="KW-0489">Methyltransferase</keyword>